<proteinExistence type="predicted"/>
<keyword evidence="3" id="KW-1185">Reference proteome</keyword>
<dbReference type="STRING" id="1408157.A0A1J7I6I6"/>
<dbReference type="AlphaFoldDB" id="A0A1J7I6I6"/>
<dbReference type="InParanoid" id="A0A1J7I6I6"/>
<accession>A0A1J7I6I6</accession>
<protein>
    <submittedName>
        <fullName evidence="2">Uncharacterized protein</fullName>
    </submittedName>
</protein>
<dbReference type="OrthoDB" id="4155294at2759"/>
<dbReference type="Proteomes" id="UP000182658">
    <property type="component" value="Unassembled WGS sequence"/>
</dbReference>
<evidence type="ECO:0000313" key="3">
    <source>
        <dbReference type="Proteomes" id="UP000182658"/>
    </source>
</evidence>
<gene>
    <name evidence="2" type="ORF">CONLIGDRAFT_693857</name>
</gene>
<organism evidence="2 3">
    <name type="scientific">Coniochaeta ligniaria NRRL 30616</name>
    <dbReference type="NCBI Taxonomy" id="1408157"/>
    <lineage>
        <taxon>Eukaryota</taxon>
        <taxon>Fungi</taxon>
        <taxon>Dikarya</taxon>
        <taxon>Ascomycota</taxon>
        <taxon>Pezizomycotina</taxon>
        <taxon>Sordariomycetes</taxon>
        <taxon>Sordariomycetidae</taxon>
        <taxon>Coniochaetales</taxon>
        <taxon>Coniochaetaceae</taxon>
        <taxon>Coniochaeta</taxon>
    </lineage>
</organism>
<feature type="region of interest" description="Disordered" evidence="1">
    <location>
        <begin position="1"/>
        <end position="41"/>
    </location>
</feature>
<dbReference type="EMBL" id="KV875107">
    <property type="protein sequence ID" value="OIW23255.1"/>
    <property type="molecule type" value="Genomic_DNA"/>
</dbReference>
<evidence type="ECO:0000256" key="1">
    <source>
        <dbReference type="SAM" id="MobiDB-lite"/>
    </source>
</evidence>
<evidence type="ECO:0000313" key="2">
    <source>
        <dbReference type="EMBL" id="OIW23255.1"/>
    </source>
</evidence>
<reference evidence="2 3" key="1">
    <citation type="submission" date="2016-10" db="EMBL/GenBank/DDBJ databases">
        <title>Draft genome sequence of Coniochaeta ligniaria NRRL30616, a lignocellulolytic fungus for bioabatement of inhibitors in plant biomass hydrolysates.</title>
        <authorList>
            <consortium name="DOE Joint Genome Institute"/>
            <person name="Jimenez D.J."/>
            <person name="Hector R.E."/>
            <person name="Riley R."/>
            <person name="Sun H."/>
            <person name="Grigoriev I.V."/>
            <person name="Van Elsas J.D."/>
            <person name="Nichols N.N."/>
        </authorList>
    </citation>
    <scope>NUCLEOTIDE SEQUENCE [LARGE SCALE GENOMIC DNA]</scope>
    <source>
        <strain evidence="2 3">NRRL 30616</strain>
    </source>
</reference>
<name>A0A1J7I6I6_9PEZI</name>
<sequence length="526" mass="57810">MASSSTPRAATTELILVSPSRSTESAERASTARKRNITPSAEQSTPCKVAVITWPGQTISDGELGRLLSDALQTQWSRATVQAFATTRLRYEPLYTGPAPVPVRHMVLSFDLLKTPSMLNNDKGVLGFLFDIFPNTLIVAMMRPFLLLGLSSLPPRPWPKSIAGLIPYFYLTDKANPMPPTPGPTQPPMSIGHSPPPKNQTIAGDLNGRDTYNWRPIFDALRQYFEEEHIDITEVIYWYSYVIVVLRNRATDPARLPKRVGRLPCGYLFEDEMGRSQAPRSRRLVDLSPGNPDVSTYNTLQPGLRVTSGYMNPTGQQFMATTSGVLVKDAVGNNFMTAAAHGFPAAGGVDVYHPSPQGREIGELVGHVGHIDVALVKLVSTETFNNVTFENYDTPTSEALKSLMPADSLRMRDPVFIDNPDTGALEGSFVTTSYTAIPSDDPSVQEQRWIETAWFYMGQEEDDTQQLPDGICGSAVMTSRDDGMHVVGSFAVCRGEDQWRVIARVRLLMSSSAGGTRWSSNDWGGN</sequence>